<keyword evidence="3" id="KW-1185">Reference proteome</keyword>
<feature type="compositionally biased region" description="Acidic residues" evidence="1">
    <location>
        <begin position="124"/>
        <end position="133"/>
    </location>
</feature>
<reference evidence="2 3" key="1">
    <citation type="submission" date="2020-09" db="EMBL/GenBank/DDBJ databases">
        <title>De no assembly of potato wild relative species, Solanum commersonii.</title>
        <authorList>
            <person name="Cho K."/>
        </authorList>
    </citation>
    <scope>NUCLEOTIDE SEQUENCE [LARGE SCALE GENOMIC DNA]</scope>
    <source>
        <strain evidence="2">LZ3.2</strain>
        <tissue evidence="2">Leaf</tissue>
    </source>
</reference>
<comment type="caution">
    <text evidence="2">The sequence shown here is derived from an EMBL/GenBank/DDBJ whole genome shotgun (WGS) entry which is preliminary data.</text>
</comment>
<gene>
    <name evidence="2" type="ORF">H5410_026457</name>
</gene>
<feature type="compositionally biased region" description="Polar residues" evidence="1">
    <location>
        <begin position="329"/>
        <end position="345"/>
    </location>
</feature>
<dbReference type="EMBL" id="JACXVP010000005">
    <property type="protein sequence ID" value="KAG5604965.1"/>
    <property type="molecule type" value="Genomic_DNA"/>
</dbReference>
<feature type="region of interest" description="Disordered" evidence="1">
    <location>
        <begin position="301"/>
        <end position="356"/>
    </location>
</feature>
<feature type="region of interest" description="Disordered" evidence="1">
    <location>
        <begin position="413"/>
        <end position="433"/>
    </location>
</feature>
<dbReference type="OrthoDB" id="10438991at2759"/>
<protein>
    <recommendedName>
        <fullName evidence="4">Transposon MuDR mudrA</fullName>
    </recommendedName>
</protein>
<dbReference type="AlphaFoldDB" id="A0A9J5YYN6"/>
<proteinExistence type="predicted"/>
<accession>A0A9J5YYN6</accession>
<feature type="region of interest" description="Disordered" evidence="1">
    <location>
        <begin position="85"/>
        <end position="133"/>
    </location>
</feature>
<feature type="compositionally biased region" description="Polar residues" evidence="1">
    <location>
        <begin position="417"/>
        <end position="426"/>
    </location>
</feature>
<evidence type="ECO:0000313" key="3">
    <source>
        <dbReference type="Proteomes" id="UP000824120"/>
    </source>
</evidence>
<evidence type="ECO:0008006" key="4">
    <source>
        <dbReference type="Google" id="ProtNLM"/>
    </source>
</evidence>
<name>A0A9J5YYN6_SOLCO</name>
<sequence>MEEIIFIKIYHGGILSEIYVPTYVGNCVPALRYIIKDHFSILKLLYYTKELGYETVGGFYGEVVNLGGEDEDVNLGEESEVVDLSGEDEDVKLGGESEPVNLGGEGVDDNLGGEGESNFLSSDSDLDIPSEDGSNIDEELRAFRQERRNKKQRKKTIEFEEIPVGEAGGIDRGFEDIGKNKTDKYAGKLGGDEDYIDSSDCWIWEREHFSTYKPRKFKPTNYSYLLIFVQHIRTQSSQQSSICVDTTVVPRTTQTAVRLDLIIHLYFLIVLQSTMGGPSHSTFKTIYATTQLSKPSFICADTTSVPRPPQNRVQVRTGRGLGKKKVNARRTSFATERDSPSSQLPPLSGHKRPYRNRRPATGFGVYFDPTTGAHVFNPGTSSEKILHRPTKLKNASPTNIGIGFKPRGLKWKEKDAVSTSQLQQMKANRKNWK</sequence>
<evidence type="ECO:0000256" key="1">
    <source>
        <dbReference type="SAM" id="MobiDB-lite"/>
    </source>
</evidence>
<dbReference type="Proteomes" id="UP000824120">
    <property type="component" value="Chromosome 5"/>
</dbReference>
<organism evidence="2 3">
    <name type="scientific">Solanum commersonii</name>
    <name type="common">Commerson's wild potato</name>
    <name type="synonym">Commerson's nightshade</name>
    <dbReference type="NCBI Taxonomy" id="4109"/>
    <lineage>
        <taxon>Eukaryota</taxon>
        <taxon>Viridiplantae</taxon>
        <taxon>Streptophyta</taxon>
        <taxon>Embryophyta</taxon>
        <taxon>Tracheophyta</taxon>
        <taxon>Spermatophyta</taxon>
        <taxon>Magnoliopsida</taxon>
        <taxon>eudicotyledons</taxon>
        <taxon>Gunneridae</taxon>
        <taxon>Pentapetalae</taxon>
        <taxon>asterids</taxon>
        <taxon>lamiids</taxon>
        <taxon>Solanales</taxon>
        <taxon>Solanaceae</taxon>
        <taxon>Solanoideae</taxon>
        <taxon>Solaneae</taxon>
        <taxon>Solanum</taxon>
    </lineage>
</organism>
<evidence type="ECO:0000313" key="2">
    <source>
        <dbReference type="EMBL" id="KAG5604965.1"/>
    </source>
</evidence>